<dbReference type="EMBL" id="BAAARK010000078">
    <property type="protein sequence ID" value="GAA2694907.1"/>
    <property type="molecule type" value="Genomic_DNA"/>
</dbReference>
<dbReference type="GO" id="GO:0032259">
    <property type="term" value="P:methylation"/>
    <property type="evidence" value="ECO:0007669"/>
    <property type="project" value="UniProtKB-KW"/>
</dbReference>
<proteinExistence type="predicted"/>
<dbReference type="Pfam" id="PF04672">
    <property type="entry name" value="Methyltransf_19"/>
    <property type="match status" value="1"/>
</dbReference>
<evidence type="ECO:0000313" key="1">
    <source>
        <dbReference type="EMBL" id="GAA2694907.1"/>
    </source>
</evidence>
<gene>
    <name evidence="1" type="ORF">GCM10009864_82220</name>
</gene>
<name>A0ABN3T7B4_9ACTN</name>
<keyword evidence="1" id="KW-0808">Transferase</keyword>
<sequence length="295" mass="32855">MIPAFGAPLYSWETCGRECGEPLILDLSKPSVARMYDYLLGGTDNYRVDREACEELLEMAPSTRELALVNRAFLVRAVRYLAQERGVRRFLDHGSGLPTSPNVHEVAQAVDPSCEVVYIDNDPVVAAHGKMGLAEDPSTTAVLEMDMRKTDEIFKSPQVRHLLREGEPVAALFVSVLHCIRDTDDPWDLVRRVAGQLPTGSYMVISQLASDDPALRADITNFMAAATGDSWGEVRSLSEVNRLFEGLELLEVDDQQPVEVSLWHPDSDLAPRQRSQEWIEYGAVAIIKTTSTRRV</sequence>
<evidence type="ECO:0000313" key="2">
    <source>
        <dbReference type="Proteomes" id="UP001500994"/>
    </source>
</evidence>
<keyword evidence="1" id="KW-0489">Methyltransferase</keyword>
<protein>
    <submittedName>
        <fullName evidence="1">SAM-dependent methyltransferase</fullName>
    </submittedName>
</protein>
<reference evidence="1 2" key="1">
    <citation type="journal article" date="2019" name="Int. J. Syst. Evol. Microbiol.">
        <title>The Global Catalogue of Microorganisms (GCM) 10K type strain sequencing project: providing services to taxonomists for standard genome sequencing and annotation.</title>
        <authorList>
            <consortium name="The Broad Institute Genomics Platform"/>
            <consortium name="The Broad Institute Genome Sequencing Center for Infectious Disease"/>
            <person name="Wu L."/>
            <person name="Ma J."/>
        </authorList>
    </citation>
    <scope>NUCLEOTIDE SEQUENCE [LARGE SCALE GENOMIC DNA]</scope>
    <source>
        <strain evidence="1 2">JCM 16374</strain>
    </source>
</reference>
<organism evidence="1 2">
    <name type="scientific">Streptomyces lunalinharesii</name>
    <dbReference type="NCBI Taxonomy" id="333384"/>
    <lineage>
        <taxon>Bacteria</taxon>
        <taxon>Bacillati</taxon>
        <taxon>Actinomycetota</taxon>
        <taxon>Actinomycetes</taxon>
        <taxon>Kitasatosporales</taxon>
        <taxon>Streptomycetaceae</taxon>
        <taxon>Streptomyces</taxon>
    </lineage>
</organism>
<dbReference type="InterPro" id="IPR029063">
    <property type="entry name" value="SAM-dependent_MTases_sf"/>
</dbReference>
<dbReference type="PIRSF" id="PIRSF017393">
    <property type="entry name" value="MTase_SAV2177"/>
    <property type="match status" value="1"/>
</dbReference>
<accession>A0ABN3T7B4</accession>
<keyword evidence="2" id="KW-1185">Reference proteome</keyword>
<dbReference type="Proteomes" id="UP001500994">
    <property type="component" value="Unassembled WGS sequence"/>
</dbReference>
<dbReference type="InterPro" id="IPR006764">
    <property type="entry name" value="SAM_dep_MeTrfase_SAV2177_type"/>
</dbReference>
<dbReference type="Gene3D" id="3.40.50.150">
    <property type="entry name" value="Vaccinia Virus protein VP39"/>
    <property type="match status" value="1"/>
</dbReference>
<comment type="caution">
    <text evidence="1">The sequence shown here is derived from an EMBL/GenBank/DDBJ whole genome shotgun (WGS) entry which is preliminary data.</text>
</comment>
<dbReference type="SUPFAM" id="SSF53335">
    <property type="entry name" value="S-adenosyl-L-methionine-dependent methyltransferases"/>
    <property type="match status" value="1"/>
</dbReference>
<dbReference type="GO" id="GO:0008168">
    <property type="term" value="F:methyltransferase activity"/>
    <property type="evidence" value="ECO:0007669"/>
    <property type="project" value="UniProtKB-KW"/>
</dbReference>